<name>A0A517Z2U4_9PLAN</name>
<dbReference type="SUPFAM" id="SSF54534">
    <property type="entry name" value="FKBP-like"/>
    <property type="match status" value="1"/>
</dbReference>
<keyword evidence="7 9" id="KW-0413">Isomerase</keyword>
<evidence type="ECO:0000256" key="6">
    <source>
        <dbReference type="ARBA" id="ARBA00023186"/>
    </source>
</evidence>
<sequence>MSRIEAGDTVELHYTSRTLEGGVLEASRPRDPLSFVAGGDDVVPGLSEAVIGMAVGEMKTVTLRPDEAFGRRRDSWNCTAPKEALPHGAVPGAQLAVRLDGEPLDVWVARVSEEEITLDANHPLADETLVIEFEIVGHDKSATPVL</sequence>
<gene>
    <name evidence="12" type="primary">slyD</name>
    <name evidence="12" type="ORF">Mal4_10930</name>
</gene>
<dbReference type="KEGG" id="mri:Mal4_10930"/>
<comment type="subcellular location">
    <subcellularLocation>
        <location evidence="2">Cytoplasm</location>
    </subcellularLocation>
</comment>
<keyword evidence="6" id="KW-0143">Chaperone</keyword>
<dbReference type="Proteomes" id="UP000320496">
    <property type="component" value="Chromosome"/>
</dbReference>
<evidence type="ECO:0000259" key="11">
    <source>
        <dbReference type="PROSITE" id="PS50059"/>
    </source>
</evidence>
<accession>A0A517Z2U4</accession>
<feature type="domain" description="PPIase FKBP-type" evidence="11">
    <location>
        <begin position="7"/>
        <end position="89"/>
    </location>
</feature>
<evidence type="ECO:0000256" key="7">
    <source>
        <dbReference type="ARBA" id="ARBA00023235"/>
    </source>
</evidence>
<dbReference type="GO" id="GO:0003755">
    <property type="term" value="F:peptidyl-prolyl cis-trans isomerase activity"/>
    <property type="evidence" value="ECO:0007669"/>
    <property type="project" value="UniProtKB-UniRule"/>
</dbReference>
<organism evidence="12 13">
    <name type="scientific">Maioricimonas rarisocia</name>
    <dbReference type="NCBI Taxonomy" id="2528026"/>
    <lineage>
        <taxon>Bacteria</taxon>
        <taxon>Pseudomonadati</taxon>
        <taxon>Planctomycetota</taxon>
        <taxon>Planctomycetia</taxon>
        <taxon>Planctomycetales</taxon>
        <taxon>Planctomycetaceae</taxon>
        <taxon>Maioricimonas</taxon>
    </lineage>
</organism>
<reference evidence="12 13" key="1">
    <citation type="submission" date="2019-02" db="EMBL/GenBank/DDBJ databases">
        <title>Deep-cultivation of Planctomycetes and their phenomic and genomic characterization uncovers novel biology.</title>
        <authorList>
            <person name="Wiegand S."/>
            <person name="Jogler M."/>
            <person name="Boedeker C."/>
            <person name="Pinto D."/>
            <person name="Vollmers J."/>
            <person name="Rivas-Marin E."/>
            <person name="Kohn T."/>
            <person name="Peeters S.H."/>
            <person name="Heuer A."/>
            <person name="Rast P."/>
            <person name="Oberbeckmann S."/>
            <person name="Bunk B."/>
            <person name="Jeske O."/>
            <person name="Meyerdierks A."/>
            <person name="Storesund J.E."/>
            <person name="Kallscheuer N."/>
            <person name="Luecker S."/>
            <person name="Lage O.M."/>
            <person name="Pohl T."/>
            <person name="Merkel B.J."/>
            <person name="Hornburger P."/>
            <person name="Mueller R.-W."/>
            <person name="Bruemmer F."/>
            <person name="Labrenz M."/>
            <person name="Spormann A.M."/>
            <person name="Op den Camp H."/>
            <person name="Overmann J."/>
            <person name="Amann R."/>
            <person name="Jetten M.S.M."/>
            <person name="Mascher T."/>
            <person name="Medema M.H."/>
            <person name="Devos D.P."/>
            <person name="Kaster A.-K."/>
            <person name="Ovreas L."/>
            <person name="Rohde M."/>
            <person name="Galperin M.Y."/>
            <person name="Jogler C."/>
        </authorList>
    </citation>
    <scope>NUCLEOTIDE SEQUENCE [LARGE SCALE GENOMIC DNA]</scope>
    <source>
        <strain evidence="12 13">Mal4</strain>
    </source>
</reference>
<evidence type="ECO:0000256" key="5">
    <source>
        <dbReference type="ARBA" id="ARBA00023110"/>
    </source>
</evidence>
<dbReference type="OrthoDB" id="9808891at2"/>
<dbReference type="GO" id="GO:0042026">
    <property type="term" value="P:protein refolding"/>
    <property type="evidence" value="ECO:0007669"/>
    <property type="project" value="UniProtKB-ARBA"/>
</dbReference>
<comment type="catalytic activity">
    <reaction evidence="1 9 10">
        <text>[protein]-peptidylproline (omega=180) = [protein]-peptidylproline (omega=0)</text>
        <dbReference type="Rhea" id="RHEA:16237"/>
        <dbReference type="Rhea" id="RHEA-COMP:10747"/>
        <dbReference type="Rhea" id="RHEA-COMP:10748"/>
        <dbReference type="ChEBI" id="CHEBI:83833"/>
        <dbReference type="ChEBI" id="CHEBI:83834"/>
        <dbReference type="EC" id="5.2.1.8"/>
    </reaction>
</comment>
<evidence type="ECO:0000313" key="13">
    <source>
        <dbReference type="Proteomes" id="UP000320496"/>
    </source>
</evidence>
<dbReference type="AlphaFoldDB" id="A0A517Z2U4"/>
<evidence type="ECO:0000256" key="10">
    <source>
        <dbReference type="RuleBase" id="RU003915"/>
    </source>
</evidence>
<evidence type="ECO:0000256" key="2">
    <source>
        <dbReference type="ARBA" id="ARBA00004496"/>
    </source>
</evidence>
<dbReference type="PROSITE" id="PS50059">
    <property type="entry name" value="FKBP_PPIASE"/>
    <property type="match status" value="1"/>
</dbReference>
<dbReference type="Gene3D" id="3.10.50.40">
    <property type="match status" value="1"/>
</dbReference>
<protein>
    <recommendedName>
        <fullName evidence="10">Peptidyl-prolyl cis-trans isomerase</fullName>
        <ecNumber evidence="10">5.2.1.8</ecNumber>
    </recommendedName>
</protein>
<keyword evidence="4" id="KW-0963">Cytoplasm</keyword>
<dbReference type="PANTHER" id="PTHR47861">
    <property type="entry name" value="FKBP-TYPE PEPTIDYL-PROLYL CIS-TRANS ISOMERASE SLYD"/>
    <property type="match status" value="1"/>
</dbReference>
<dbReference type="InterPro" id="IPR001179">
    <property type="entry name" value="PPIase_FKBP_dom"/>
</dbReference>
<dbReference type="EMBL" id="CP036275">
    <property type="protein sequence ID" value="QDU36795.1"/>
    <property type="molecule type" value="Genomic_DNA"/>
</dbReference>
<evidence type="ECO:0000256" key="4">
    <source>
        <dbReference type="ARBA" id="ARBA00022490"/>
    </source>
</evidence>
<dbReference type="GO" id="GO:0005737">
    <property type="term" value="C:cytoplasm"/>
    <property type="evidence" value="ECO:0007669"/>
    <property type="project" value="UniProtKB-SubCell"/>
</dbReference>
<keyword evidence="5 9" id="KW-0697">Rotamase</keyword>
<proteinExistence type="inferred from homology"/>
<evidence type="ECO:0000256" key="3">
    <source>
        <dbReference type="ARBA" id="ARBA00006577"/>
    </source>
</evidence>
<keyword evidence="13" id="KW-1185">Reference proteome</keyword>
<dbReference type="Pfam" id="PF00254">
    <property type="entry name" value="FKBP_C"/>
    <property type="match status" value="1"/>
</dbReference>
<evidence type="ECO:0000256" key="8">
    <source>
        <dbReference type="ARBA" id="ARBA00037071"/>
    </source>
</evidence>
<comment type="similarity">
    <text evidence="3 10">Belongs to the FKBP-type PPIase family.</text>
</comment>
<dbReference type="RefSeq" id="WP_145367422.1">
    <property type="nucleotide sequence ID" value="NZ_CP036275.1"/>
</dbReference>
<evidence type="ECO:0000256" key="9">
    <source>
        <dbReference type="PROSITE-ProRule" id="PRU00277"/>
    </source>
</evidence>
<dbReference type="PANTHER" id="PTHR47861:SF3">
    <property type="entry name" value="FKBP-TYPE PEPTIDYL-PROLYL CIS-TRANS ISOMERASE SLYD"/>
    <property type="match status" value="1"/>
</dbReference>
<dbReference type="EC" id="5.2.1.8" evidence="10"/>
<comment type="function">
    <text evidence="8">Also involved in hydrogenase metallocenter assembly, probably by participating in the nickel insertion step. This function in hydrogenase biosynthesis requires chaperone activity and the presence of the metal-binding domain, but not PPIase activity.</text>
</comment>
<dbReference type="InterPro" id="IPR046357">
    <property type="entry name" value="PPIase_dom_sf"/>
</dbReference>
<evidence type="ECO:0000313" key="12">
    <source>
        <dbReference type="EMBL" id="QDU36795.1"/>
    </source>
</evidence>
<evidence type="ECO:0000256" key="1">
    <source>
        <dbReference type="ARBA" id="ARBA00000971"/>
    </source>
</evidence>